<evidence type="ECO:0000259" key="9">
    <source>
        <dbReference type="PROSITE" id="PS50011"/>
    </source>
</evidence>
<dbReference type="AlphaFoldDB" id="A0A3A8M9L3"/>
<organism evidence="10 11">
    <name type="scientific">Corallococcus sicarius</name>
    <dbReference type="NCBI Taxonomy" id="2316726"/>
    <lineage>
        <taxon>Bacteria</taxon>
        <taxon>Pseudomonadati</taxon>
        <taxon>Myxococcota</taxon>
        <taxon>Myxococcia</taxon>
        <taxon>Myxococcales</taxon>
        <taxon>Cystobacterineae</taxon>
        <taxon>Myxococcaceae</taxon>
        <taxon>Corallococcus</taxon>
    </lineage>
</organism>
<dbReference type="FunFam" id="1.10.510.10:FF:000021">
    <property type="entry name" value="Serine/threonine protein kinase"/>
    <property type="match status" value="1"/>
</dbReference>
<dbReference type="CDD" id="cd14014">
    <property type="entry name" value="STKc_PknB_like"/>
    <property type="match status" value="1"/>
</dbReference>
<dbReference type="PROSITE" id="PS00107">
    <property type="entry name" value="PROTEIN_KINASE_ATP"/>
    <property type="match status" value="1"/>
</dbReference>
<dbReference type="PROSITE" id="PS50011">
    <property type="entry name" value="PROTEIN_KINASE_DOM"/>
    <property type="match status" value="1"/>
</dbReference>
<evidence type="ECO:0000256" key="2">
    <source>
        <dbReference type="ARBA" id="ARBA00022527"/>
    </source>
</evidence>
<keyword evidence="6 7" id="KW-0067">ATP-binding</keyword>
<feature type="binding site" evidence="7">
    <location>
        <position position="65"/>
    </location>
    <ligand>
        <name>ATP</name>
        <dbReference type="ChEBI" id="CHEBI:30616"/>
    </ligand>
</feature>
<evidence type="ECO:0000256" key="6">
    <source>
        <dbReference type="ARBA" id="ARBA00022840"/>
    </source>
</evidence>
<comment type="caution">
    <text evidence="10">The sequence shown here is derived from an EMBL/GenBank/DDBJ whole genome shotgun (WGS) entry which is preliminary data.</text>
</comment>
<keyword evidence="5 10" id="KW-0418">Kinase</keyword>
<dbReference type="InterPro" id="IPR011009">
    <property type="entry name" value="Kinase-like_dom_sf"/>
</dbReference>
<name>A0A3A8M9L3_9BACT</name>
<feature type="compositionally biased region" description="Polar residues" evidence="8">
    <location>
        <begin position="325"/>
        <end position="335"/>
    </location>
</feature>
<evidence type="ECO:0000256" key="1">
    <source>
        <dbReference type="ARBA" id="ARBA00012513"/>
    </source>
</evidence>
<gene>
    <name evidence="10" type="ORF">D7X12_40445</name>
</gene>
<dbReference type="Proteomes" id="UP000273405">
    <property type="component" value="Unassembled WGS sequence"/>
</dbReference>
<feature type="compositionally biased region" description="Basic and acidic residues" evidence="8">
    <location>
        <begin position="10"/>
        <end position="19"/>
    </location>
</feature>
<reference evidence="11" key="1">
    <citation type="submission" date="2018-09" db="EMBL/GenBank/DDBJ databases">
        <authorList>
            <person name="Livingstone P.G."/>
            <person name="Whitworth D.E."/>
        </authorList>
    </citation>
    <scope>NUCLEOTIDE SEQUENCE [LARGE SCALE GENOMIC DNA]</scope>
    <source>
        <strain evidence="11">CA040B</strain>
    </source>
</reference>
<evidence type="ECO:0000256" key="8">
    <source>
        <dbReference type="SAM" id="MobiDB-lite"/>
    </source>
</evidence>
<evidence type="ECO:0000256" key="3">
    <source>
        <dbReference type="ARBA" id="ARBA00022679"/>
    </source>
</evidence>
<accession>A0A3A8M9L3</accession>
<dbReference type="OrthoDB" id="9801841at2"/>
<evidence type="ECO:0000256" key="7">
    <source>
        <dbReference type="PROSITE-ProRule" id="PRU10141"/>
    </source>
</evidence>
<dbReference type="InterPro" id="IPR008271">
    <property type="entry name" value="Ser/Thr_kinase_AS"/>
</dbReference>
<dbReference type="Pfam" id="PF00069">
    <property type="entry name" value="Pkinase"/>
    <property type="match status" value="1"/>
</dbReference>
<sequence>MKSTLSSGTDTKKSVHPESRSAAPADPLLGTQLGEFVIEERIGSGGMGVVYRAVHPLIGKQAAVKVLRAELVSPQQVQRLLVEARAVNAIRHPGIIDIFGFGSLPDERPYVIMELLRGRPLSDFVRAKNRMDVESAVWVLDQVLAALGAAHRAGVVHRDLKPANVFVVESPETPTTIKLVDFGIAKLLESHESPLTADGFILGTPDFMAPEQIRGSTVGPATDLYAVGVMMFQLLTGERPFQGGSVQLMFAHVDQSPPPPSSRIPGIPPELDTLVLHLLAKDPALRPASAEAVREQLKRIPMRMAPHAPSVAKNHDASPVAAPASTETVTSNTQGGLKAPHGSRGRAAWIGGALLLLGLGAAVVWPKPPAPAPSVVGVVPSP</sequence>
<keyword evidence="11" id="KW-1185">Reference proteome</keyword>
<keyword evidence="3" id="KW-0808">Transferase</keyword>
<dbReference type="PANTHER" id="PTHR43289:SF6">
    <property type="entry name" value="SERINE_THREONINE-PROTEIN KINASE NEKL-3"/>
    <property type="match status" value="1"/>
</dbReference>
<evidence type="ECO:0000256" key="5">
    <source>
        <dbReference type="ARBA" id="ARBA00022777"/>
    </source>
</evidence>
<feature type="region of interest" description="Disordered" evidence="8">
    <location>
        <begin position="1"/>
        <end position="26"/>
    </location>
</feature>
<feature type="non-terminal residue" evidence="10">
    <location>
        <position position="382"/>
    </location>
</feature>
<dbReference type="EC" id="2.7.11.1" evidence="1"/>
<evidence type="ECO:0000313" key="10">
    <source>
        <dbReference type="EMBL" id="RKH27989.1"/>
    </source>
</evidence>
<dbReference type="SUPFAM" id="SSF56112">
    <property type="entry name" value="Protein kinase-like (PK-like)"/>
    <property type="match status" value="1"/>
</dbReference>
<evidence type="ECO:0000256" key="4">
    <source>
        <dbReference type="ARBA" id="ARBA00022741"/>
    </source>
</evidence>
<feature type="region of interest" description="Disordered" evidence="8">
    <location>
        <begin position="309"/>
        <end position="343"/>
    </location>
</feature>
<evidence type="ECO:0000313" key="11">
    <source>
        <dbReference type="Proteomes" id="UP000273405"/>
    </source>
</evidence>
<dbReference type="InterPro" id="IPR017441">
    <property type="entry name" value="Protein_kinase_ATP_BS"/>
</dbReference>
<keyword evidence="2 10" id="KW-0723">Serine/threonine-protein kinase</keyword>
<protein>
    <recommendedName>
        <fullName evidence="1">non-specific serine/threonine protein kinase</fullName>
        <ecNumber evidence="1">2.7.11.1</ecNumber>
    </recommendedName>
</protein>
<feature type="domain" description="Protein kinase" evidence="9">
    <location>
        <begin position="36"/>
        <end position="300"/>
    </location>
</feature>
<proteinExistence type="predicted"/>
<dbReference type="PANTHER" id="PTHR43289">
    <property type="entry name" value="MITOGEN-ACTIVATED PROTEIN KINASE KINASE KINASE 20-RELATED"/>
    <property type="match status" value="1"/>
</dbReference>
<dbReference type="GO" id="GO:0005524">
    <property type="term" value="F:ATP binding"/>
    <property type="evidence" value="ECO:0007669"/>
    <property type="project" value="UniProtKB-UniRule"/>
</dbReference>
<dbReference type="EMBL" id="RAWG01000547">
    <property type="protein sequence ID" value="RKH27989.1"/>
    <property type="molecule type" value="Genomic_DNA"/>
</dbReference>
<dbReference type="Gene3D" id="1.10.510.10">
    <property type="entry name" value="Transferase(Phosphotransferase) domain 1"/>
    <property type="match status" value="1"/>
</dbReference>
<dbReference type="InterPro" id="IPR000719">
    <property type="entry name" value="Prot_kinase_dom"/>
</dbReference>
<dbReference type="SMART" id="SM00220">
    <property type="entry name" value="S_TKc"/>
    <property type="match status" value="1"/>
</dbReference>
<dbReference type="Gene3D" id="3.30.200.20">
    <property type="entry name" value="Phosphorylase Kinase, domain 1"/>
    <property type="match status" value="1"/>
</dbReference>
<dbReference type="PROSITE" id="PS00108">
    <property type="entry name" value="PROTEIN_KINASE_ST"/>
    <property type="match status" value="1"/>
</dbReference>
<dbReference type="GO" id="GO:0004674">
    <property type="term" value="F:protein serine/threonine kinase activity"/>
    <property type="evidence" value="ECO:0007669"/>
    <property type="project" value="UniProtKB-KW"/>
</dbReference>
<keyword evidence="4 7" id="KW-0547">Nucleotide-binding</keyword>